<evidence type="ECO:0000313" key="1">
    <source>
        <dbReference type="WBParaSite" id="HNAJ_0001279201-mRNA-1"/>
    </source>
</evidence>
<sequence length="62" mass="7284">LNTEVKLLDKNIHEFGRQLEIWKRDISDVNSALKELGDTETWSKKLKHDSQLVFNVFQSINN</sequence>
<reference evidence="1" key="1">
    <citation type="submission" date="2017-02" db="UniProtKB">
        <authorList>
            <consortium name="WormBaseParasite"/>
        </authorList>
    </citation>
    <scope>IDENTIFICATION</scope>
</reference>
<dbReference type="Pfam" id="PF06320">
    <property type="entry name" value="GCN5L1"/>
    <property type="match status" value="1"/>
</dbReference>
<organism evidence="1">
    <name type="scientific">Rodentolepis nana</name>
    <name type="common">Dwarf tapeworm</name>
    <name type="synonym">Hymenolepis nana</name>
    <dbReference type="NCBI Taxonomy" id="102285"/>
    <lineage>
        <taxon>Eukaryota</taxon>
        <taxon>Metazoa</taxon>
        <taxon>Spiralia</taxon>
        <taxon>Lophotrochozoa</taxon>
        <taxon>Platyhelminthes</taxon>
        <taxon>Cestoda</taxon>
        <taxon>Eucestoda</taxon>
        <taxon>Cyclophyllidea</taxon>
        <taxon>Hymenolepididae</taxon>
        <taxon>Rodentolepis</taxon>
    </lineage>
</organism>
<dbReference type="WBParaSite" id="HNAJ_0001279201-mRNA-1">
    <property type="protein sequence ID" value="HNAJ_0001279201-mRNA-1"/>
    <property type="gene ID" value="HNAJ_0001279201"/>
</dbReference>
<accession>A0A0R3TY45</accession>
<name>A0A0R3TY45_RODNA</name>
<dbReference type="AlphaFoldDB" id="A0A0R3TY45"/>
<protein>
    <submittedName>
        <fullName evidence="1">Biogenesis of lysosome-related organelles complex 1 subunit 1</fullName>
    </submittedName>
</protein>
<dbReference type="STRING" id="102285.A0A0R3TY45"/>
<proteinExistence type="predicted"/>